<keyword evidence="3" id="KW-0813">Transport</keyword>
<feature type="repeat" description="ANK" evidence="15">
    <location>
        <begin position="924"/>
        <end position="956"/>
    </location>
</feature>
<dbReference type="Pfam" id="PF00520">
    <property type="entry name" value="Ion_trans"/>
    <property type="match status" value="1"/>
</dbReference>
<feature type="repeat" description="ANK" evidence="15">
    <location>
        <begin position="582"/>
        <end position="614"/>
    </location>
</feature>
<feature type="repeat" description="ANK" evidence="15">
    <location>
        <begin position="957"/>
        <end position="980"/>
    </location>
</feature>
<keyword evidence="20" id="KW-1185">Reference proteome</keyword>
<keyword evidence="10 15" id="KW-0040">ANK repeat</keyword>
<keyword evidence="4" id="KW-0268">Exocytosis</keyword>
<evidence type="ECO:0000256" key="4">
    <source>
        <dbReference type="ARBA" id="ARBA00022483"/>
    </source>
</evidence>
<keyword evidence="9" id="KW-0800">Toxin</keyword>
<keyword evidence="14" id="KW-0407">Ion channel</keyword>
<feature type="transmembrane region" description="Helical" evidence="17">
    <location>
        <begin position="1763"/>
        <end position="1782"/>
    </location>
</feature>
<evidence type="ECO:0000256" key="3">
    <source>
        <dbReference type="ARBA" id="ARBA00022448"/>
    </source>
</evidence>
<evidence type="ECO:0000313" key="20">
    <source>
        <dbReference type="Proteomes" id="UP000594260"/>
    </source>
</evidence>
<dbReference type="SUPFAM" id="SSF48403">
    <property type="entry name" value="Ankyrin repeat"/>
    <property type="match status" value="4"/>
</dbReference>
<feature type="transmembrane region" description="Helical" evidence="17">
    <location>
        <begin position="1732"/>
        <end position="1751"/>
    </location>
</feature>
<feature type="transmembrane region" description="Helical" evidence="17">
    <location>
        <begin position="1948"/>
        <end position="1970"/>
    </location>
</feature>
<feature type="repeat" description="ANK" evidence="15">
    <location>
        <begin position="1296"/>
        <end position="1328"/>
    </location>
</feature>
<evidence type="ECO:0000256" key="11">
    <source>
        <dbReference type="ARBA" id="ARBA00023065"/>
    </source>
</evidence>
<feature type="compositionally biased region" description="Low complexity" evidence="16">
    <location>
        <begin position="93"/>
        <end position="115"/>
    </location>
</feature>
<evidence type="ECO:0000256" key="10">
    <source>
        <dbReference type="ARBA" id="ARBA00023043"/>
    </source>
</evidence>
<keyword evidence="13" id="KW-1053">Target membrane</keyword>
<feature type="compositionally biased region" description="Basic and acidic residues" evidence="16">
    <location>
        <begin position="410"/>
        <end position="427"/>
    </location>
</feature>
<feature type="compositionally biased region" description="Basic and acidic residues" evidence="16">
    <location>
        <begin position="134"/>
        <end position="143"/>
    </location>
</feature>
<feature type="repeat" description="ANK" evidence="15">
    <location>
        <begin position="1362"/>
        <end position="1383"/>
    </location>
</feature>
<feature type="repeat" description="ANK" evidence="15">
    <location>
        <begin position="690"/>
        <end position="722"/>
    </location>
</feature>
<dbReference type="PANTHER" id="PTHR24126:SF14">
    <property type="entry name" value="ANK_REP_REGION DOMAIN-CONTAINING PROTEIN"/>
    <property type="match status" value="1"/>
</dbReference>
<dbReference type="CTD" id="33768"/>
<evidence type="ECO:0000256" key="6">
    <source>
        <dbReference type="ARBA" id="ARBA00022692"/>
    </source>
</evidence>
<feature type="compositionally biased region" description="Low complexity" evidence="16">
    <location>
        <begin position="144"/>
        <end position="157"/>
    </location>
</feature>
<evidence type="ECO:0000256" key="16">
    <source>
        <dbReference type="SAM" id="MobiDB-lite"/>
    </source>
</evidence>
<evidence type="ECO:0000256" key="15">
    <source>
        <dbReference type="PROSITE-ProRule" id="PRU00023"/>
    </source>
</evidence>
<feature type="repeat" description="ANK" evidence="15">
    <location>
        <begin position="1402"/>
        <end position="1424"/>
    </location>
</feature>
<evidence type="ECO:0000259" key="18">
    <source>
        <dbReference type="Pfam" id="PF00520"/>
    </source>
</evidence>
<dbReference type="GO" id="GO:0006887">
    <property type="term" value="P:exocytosis"/>
    <property type="evidence" value="ECO:0007669"/>
    <property type="project" value="UniProtKB-KW"/>
</dbReference>
<feature type="repeat" description="ANK" evidence="15">
    <location>
        <begin position="1226"/>
        <end position="1258"/>
    </location>
</feature>
<evidence type="ECO:0000256" key="17">
    <source>
        <dbReference type="SAM" id="Phobius"/>
    </source>
</evidence>
<sequence>MDDLFGRSEEGRSSSGSSGPAGHSEPWPLADEDAITDPIRLLQQLEIQVAKQHHDHHSQQQHPRHRYHRSGERDVIVSFDDDVIVRQRHPIAASGGAVGASHSLSTNSGSSNSTKGHQHGGGQHHRVRGQQYHEGQHRNHDAGSTDSVVNGGVSSSSRQAYIVNSESPSEASSTNSMSPTDDRSPLIKTGTTSKKGSKEANGTVKRAGSNGKKDKQVKASGKTANVTAGGHKSSGGKKKNGSGAGGKRKNSLGDTAELMSPVPEDERESTPPGVHDGPTEIVIEPRDRGESVSSYPAGPGHTSANTGTSGNGNATKSGGLSVFSRVKDAAMKKVGPSSLQQTVISASAKQLDASGSNNSSSGNSALSTSGTMGGTGSSRASTGPGLMPPQPGSSNYPADNPVLQIVSEIVENHEYQMARAEIDKKDEEETESSDDDETDDEDDEGEESEPGPDGPVKKRRKKRKKKDENEDEPEEDPFANLSPEEREKKEKELAKMSQKGATWAGQTDHAELCVKIMNMSRRGDWLGVDALLKHCEKGMLPPDLADEATGLTPLMYAVKDSRVGIADKFLDLGQNVNARAKDGQSALHLAAYHVREDMVRLLLNRKADPTITENTKGHLPLHVLSSRATGAAIVPLQLLLRAGEKNVRLLPDKEGNIPLFLAVEVGNHGVCRDLLGVSTKEQVTYVHPTTGNTALHLATKRKDLDIMRFLVECNSPINHQNYEGQTPLHLAATAGDEHAVKLFYNYNADPNLIDSEDRTPLHIATQQGNVAVVELLIDKYKASLHHRTKDGSTLMHIAAEAGRPEAALVFMKKGVPLHMSNKAGAKTIHVAAQKGFVEVVRTLLQRGEHVDVKTNDGHTALHIAVTHGQALVVETLLGFGAAVQLKAGTNEETPLHIAARTKGGDQSAELLIKSGAAVNAKDTNGEIPLHFAAREGHLRTVRLLLADKAIPDLLNIRGESPLHVAVTNCHFEVAQALLDHWDRVMCGPDAEEEEKSKLANQRNNCFCTLLQNGENSLHYAATITERQKHYPTEDRDMMRLLLAHGGDVGAETKTEMETPIHHCARTGNVVVLQEILSRLTPAAIQLCCNQQSRNGWAPLLYACDAGHPELARLLIQNGARVDMFDEKGHAALHLAAEKGHEDIVDILLEAKAFVNARSQKGVTPMHMASENGYADIVRKLQASGALIDALSLSKKTPLHLAASKGQLDVTALLVDLGSDMYALDSQGQTPMMLAIENDHSEIVKLFLRRKPDLATMSNAKGFTCAHIAAMKGSTSVIKELMKFNKSIVTSAKNKTTDSTPLHLAAAGGYTKVVKMCLEAGANPMEENSDGDTPLHLAAKNGHVTVARVLAREVPWTTTSKKTGLTALHVAANNGQMDFVREMLTEVQAAIASQPLPDGGGDYGMTALHLAAAAGHEGVVRMLLNSTGINVDAATVNEGMYPLHFAAQGGHLAVASLILSRAEQQLSCVDKMGRTPLHVAAAAGKREMVGLLHSQGAEINAADNMGWTALHYSSKNGFLPVVKILVENGATAKVPTKDGKVPLCLAAAEGHYDIISYLLKKDHDTSDLMEDKHFLIDLMVSAKVHQNKPIIDFILASPAPIDTAVKIARSYELLSLKEKERAMELEEMSKFCDNLANELLSIAASNNNTAALLRAIDNRNTPFLDVLIELQRKSVVAHPAVQKYLTELWMGSHQWSSKKVLGLFLGFFLCPPFWIGTSLFCGHKIANVPIVKFMSYLVSHMFFVMVLSITIINPWNPLYLSMNLIPHWNEWLLLIWLLGMFIAECTNPSDREGLGYIKTVVLFVSAFAIMVHLVAFLFKDDNPRLICLYVRNQLFAVALLLGFLEFLNFLTFHHLFGPWAVIIRDLIKDLMRFLAILLIFLVGFSLNMCAVYQPVFKPDQGGGNVTLPVLGAEFQSPLNTFEMLFFSLFGLVEPDYMPPLHLSPAFSKIIVKVVFGVYMMVTVVVLINLLIAMMSDTYQRIQAQSDTEWKFGRAKLIRNMKKASPSPSPTNVLTFLPELIMEHCNGNKRSKGGLLGMGSLAQMNKDTNMGSTLSTGSRASSGRQMRRVVPLEEMVYGMNKLSNVVDWPAISSKYLDVRRASLSVVESLQHSMPQRQ</sequence>
<feature type="domain" description="Ion transport" evidence="18">
    <location>
        <begin position="1766"/>
        <end position="1984"/>
    </location>
</feature>
<feature type="repeat" description="ANK" evidence="15">
    <location>
        <begin position="756"/>
        <end position="779"/>
    </location>
</feature>
<keyword evidence="11" id="KW-0406">Ion transport</keyword>
<feature type="compositionally biased region" description="Acidic residues" evidence="16">
    <location>
        <begin position="428"/>
        <end position="450"/>
    </location>
</feature>
<evidence type="ECO:0000256" key="12">
    <source>
        <dbReference type="ARBA" id="ARBA00023136"/>
    </source>
</evidence>
<reference evidence="19" key="1">
    <citation type="submission" date="2021-01" db="UniProtKB">
        <authorList>
            <consortium name="EnsemblMetazoa"/>
        </authorList>
    </citation>
    <scope>IDENTIFICATION</scope>
</reference>
<dbReference type="Gene3D" id="1.25.40.20">
    <property type="entry name" value="Ankyrin repeat-containing domain"/>
    <property type="match status" value="10"/>
</dbReference>
<dbReference type="GO" id="GO:0044218">
    <property type="term" value="C:other organism cell membrane"/>
    <property type="evidence" value="ECO:0007669"/>
    <property type="project" value="UniProtKB-KW"/>
</dbReference>
<dbReference type="InParanoid" id="A0A7M7MI38"/>
<dbReference type="PRINTS" id="PR01097">
    <property type="entry name" value="TRNSRECEPTRP"/>
</dbReference>
<evidence type="ECO:0000256" key="9">
    <source>
        <dbReference type="ARBA" id="ARBA00023028"/>
    </source>
</evidence>
<dbReference type="PRINTS" id="PR01415">
    <property type="entry name" value="ANKYRIN"/>
</dbReference>
<feature type="repeat" description="ANK" evidence="15">
    <location>
        <begin position="1193"/>
        <end position="1225"/>
    </location>
</feature>
<feature type="region of interest" description="Disordered" evidence="16">
    <location>
        <begin position="1"/>
        <end position="71"/>
    </location>
</feature>
<dbReference type="Pfam" id="PF12796">
    <property type="entry name" value="Ank_2"/>
    <property type="match status" value="9"/>
</dbReference>
<dbReference type="EnsemblMetazoa" id="XM_022809674">
    <property type="protein sequence ID" value="XP_022665409"/>
    <property type="gene ID" value="LOC111252149"/>
</dbReference>
<feature type="compositionally biased region" description="Basic residues" evidence="16">
    <location>
        <begin position="116"/>
        <end position="128"/>
    </location>
</feature>
<feature type="repeat" description="ANK" evidence="15">
    <location>
        <begin position="823"/>
        <end position="855"/>
    </location>
</feature>
<dbReference type="InterPro" id="IPR005821">
    <property type="entry name" value="Ion_trans_dom"/>
</dbReference>
<feature type="compositionally biased region" description="Polar residues" evidence="16">
    <location>
        <begin position="302"/>
        <end position="318"/>
    </location>
</feature>
<name>A0A7M7MI38_VARDE</name>
<dbReference type="RefSeq" id="XP_022665409.1">
    <property type="nucleotide sequence ID" value="XM_022809674.1"/>
</dbReference>
<keyword evidence="6 17" id="KW-0812">Transmembrane</keyword>
<dbReference type="OrthoDB" id="195446at2759"/>
<dbReference type="InterPro" id="IPR002110">
    <property type="entry name" value="Ankyrin_rpt"/>
</dbReference>
<accession>A0A7M7MI38</accession>
<evidence type="ECO:0000256" key="2">
    <source>
        <dbReference type="ARBA" id="ARBA00004175"/>
    </source>
</evidence>
<dbReference type="GO" id="GO:0044231">
    <property type="term" value="C:host cell presynaptic membrane"/>
    <property type="evidence" value="ECO:0007669"/>
    <property type="project" value="UniProtKB-KW"/>
</dbReference>
<evidence type="ECO:0000313" key="19">
    <source>
        <dbReference type="EnsemblMetazoa" id="XP_022665409"/>
    </source>
</evidence>
<dbReference type="PROSITE" id="PS50088">
    <property type="entry name" value="ANK_REPEAT"/>
    <property type="match status" value="25"/>
</dbReference>
<dbReference type="GO" id="GO:0005262">
    <property type="term" value="F:calcium channel activity"/>
    <property type="evidence" value="ECO:0007669"/>
    <property type="project" value="InterPro"/>
</dbReference>
<feature type="compositionally biased region" description="Low complexity" evidence="16">
    <location>
        <begin position="164"/>
        <end position="179"/>
    </location>
</feature>
<feature type="repeat" description="ANK" evidence="15">
    <location>
        <begin position="723"/>
        <end position="755"/>
    </location>
</feature>
<evidence type="ECO:0000256" key="5">
    <source>
        <dbReference type="ARBA" id="ARBA00022537"/>
    </source>
</evidence>
<keyword evidence="9" id="KW-0528">Neurotoxin</keyword>
<evidence type="ECO:0000256" key="8">
    <source>
        <dbReference type="ARBA" id="ARBA00022989"/>
    </source>
</evidence>
<protein>
    <recommendedName>
        <fullName evidence="18">Ion transport domain-containing protein</fullName>
    </recommendedName>
</protein>
<feature type="repeat" description="ANK" evidence="15">
    <location>
        <begin position="1012"/>
        <end position="1053"/>
    </location>
</feature>
<feature type="repeat" description="ANK" evidence="15">
    <location>
        <begin position="790"/>
        <end position="822"/>
    </location>
</feature>
<comment type="subcellular location">
    <subcellularLocation>
        <location evidence="1">Membrane</location>
        <topology evidence="1">Multi-pass membrane protein</topology>
    </subcellularLocation>
    <subcellularLocation>
        <location evidence="2">Target cell membrane</location>
    </subcellularLocation>
</comment>
<feature type="transmembrane region" description="Helical" evidence="17">
    <location>
        <begin position="1872"/>
        <end position="1894"/>
    </location>
</feature>
<evidence type="ECO:0000256" key="13">
    <source>
        <dbReference type="ARBA" id="ARBA00023298"/>
    </source>
</evidence>
<dbReference type="SMART" id="SM00248">
    <property type="entry name" value="ANK"/>
    <property type="match status" value="29"/>
</dbReference>
<keyword evidence="5" id="KW-1052">Target cell membrane</keyword>
<feature type="repeat" description="ANK" evidence="15">
    <location>
        <begin position="1329"/>
        <end position="1349"/>
    </location>
</feature>
<feature type="repeat" description="ANK" evidence="15">
    <location>
        <begin position="890"/>
        <end position="923"/>
    </location>
</feature>
<proteinExistence type="predicted"/>
<feature type="repeat" description="ANK" evidence="15">
    <location>
        <begin position="1160"/>
        <end position="1192"/>
    </location>
</feature>
<feature type="region of interest" description="Disordered" evidence="16">
    <location>
        <begin position="93"/>
        <end position="319"/>
    </location>
</feature>
<dbReference type="InterPro" id="IPR036770">
    <property type="entry name" value="Ankyrin_rpt-contain_sf"/>
</dbReference>
<feature type="repeat" description="ANK" evidence="15">
    <location>
        <begin position="1471"/>
        <end position="1503"/>
    </location>
</feature>
<feature type="repeat" description="ANK" evidence="15">
    <location>
        <begin position="1537"/>
        <end position="1569"/>
    </location>
</feature>
<feature type="repeat" description="ANK" evidence="15">
    <location>
        <begin position="856"/>
        <end position="888"/>
    </location>
</feature>
<evidence type="ECO:0000256" key="7">
    <source>
        <dbReference type="ARBA" id="ARBA00022737"/>
    </source>
</evidence>
<keyword evidence="9" id="KW-0638">Presynaptic neurotoxin</keyword>
<feature type="compositionally biased region" description="Basic and acidic residues" evidence="16">
    <location>
        <begin position="1"/>
        <end position="12"/>
    </location>
</feature>
<dbReference type="Pfam" id="PF00023">
    <property type="entry name" value="Ank"/>
    <property type="match status" value="2"/>
</dbReference>
<dbReference type="Proteomes" id="UP000594260">
    <property type="component" value="Unplaced"/>
</dbReference>
<feature type="transmembrane region" description="Helical" evidence="17">
    <location>
        <begin position="1794"/>
        <end position="1817"/>
    </location>
</feature>
<keyword evidence="8 17" id="KW-1133">Transmembrane helix</keyword>
<dbReference type="PROSITE" id="PS50297">
    <property type="entry name" value="ANK_REP_REGION"/>
    <property type="match status" value="23"/>
</dbReference>
<dbReference type="InterPro" id="IPR002153">
    <property type="entry name" value="TRPC_channel"/>
</dbReference>
<dbReference type="GeneID" id="111252149"/>
<feature type="region of interest" description="Disordered" evidence="16">
    <location>
        <begin position="348"/>
        <end position="505"/>
    </location>
</feature>
<feature type="transmembrane region" description="Helical" evidence="17">
    <location>
        <begin position="1699"/>
        <end position="1720"/>
    </location>
</feature>
<feature type="compositionally biased region" description="Basic residues" evidence="16">
    <location>
        <begin position="234"/>
        <end position="250"/>
    </location>
</feature>
<dbReference type="OMA" id="CLYIRNQ"/>
<feature type="repeat" description="ANK" evidence="15">
    <location>
        <begin position="1437"/>
        <end position="1460"/>
    </location>
</feature>
<feature type="repeat" description="ANK" evidence="15">
    <location>
        <begin position="549"/>
        <end position="581"/>
    </location>
</feature>
<feature type="compositionally biased region" description="Basic and acidic residues" evidence="16">
    <location>
        <begin position="483"/>
        <end position="494"/>
    </location>
</feature>
<feature type="repeat" description="ANK" evidence="15">
    <location>
        <begin position="1504"/>
        <end position="1536"/>
    </location>
</feature>
<keyword evidence="7" id="KW-0677">Repeat</keyword>
<feature type="compositionally biased region" description="Low complexity" evidence="16">
    <location>
        <begin position="353"/>
        <end position="370"/>
    </location>
</feature>
<organism evidence="19 20">
    <name type="scientific">Varroa destructor</name>
    <name type="common">Honeybee mite</name>
    <dbReference type="NCBI Taxonomy" id="109461"/>
    <lineage>
        <taxon>Eukaryota</taxon>
        <taxon>Metazoa</taxon>
        <taxon>Ecdysozoa</taxon>
        <taxon>Arthropoda</taxon>
        <taxon>Chelicerata</taxon>
        <taxon>Arachnida</taxon>
        <taxon>Acari</taxon>
        <taxon>Parasitiformes</taxon>
        <taxon>Mesostigmata</taxon>
        <taxon>Gamasina</taxon>
        <taxon>Dermanyssoidea</taxon>
        <taxon>Varroidae</taxon>
        <taxon>Varroa</taxon>
    </lineage>
</organism>
<evidence type="ECO:0000256" key="14">
    <source>
        <dbReference type="ARBA" id="ARBA00023303"/>
    </source>
</evidence>
<dbReference type="GO" id="GO:0034703">
    <property type="term" value="C:cation channel complex"/>
    <property type="evidence" value="ECO:0007669"/>
    <property type="project" value="UniProtKB-ARBA"/>
</dbReference>
<feature type="repeat" description="ANK" evidence="15">
    <location>
        <begin position="1094"/>
        <end position="1126"/>
    </location>
</feature>
<evidence type="ECO:0000256" key="1">
    <source>
        <dbReference type="ARBA" id="ARBA00004141"/>
    </source>
</evidence>
<feature type="transmembrane region" description="Helical" evidence="17">
    <location>
        <begin position="1837"/>
        <end position="1860"/>
    </location>
</feature>
<keyword evidence="12 17" id="KW-0472">Membrane</keyword>
<dbReference type="KEGG" id="vde:111252149"/>
<feature type="repeat" description="ANK" evidence="15">
    <location>
        <begin position="1127"/>
        <end position="1159"/>
    </location>
</feature>
<dbReference type="PANTHER" id="PTHR24126">
    <property type="entry name" value="ANKYRIN REPEAT, PH AND SEC7 DOMAIN CONTAINING PROTEIN SECG-RELATED"/>
    <property type="match status" value="1"/>
</dbReference>